<dbReference type="AlphaFoldDB" id="A0A0C1TLK1"/>
<feature type="domain" description="Lipopolysaccharide assembly protein A" evidence="7">
    <location>
        <begin position="21"/>
        <end position="83"/>
    </location>
</feature>
<evidence type="ECO:0000256" key="1">
    <source>
        <dbReference type="ARBA" id="ARBA00022475"/>
    </source>
</evidence>
<evidence type="ECO:0000256" key="5">
    <source>
        <dbReference type="SAM" id="Phobius"/>
    </source>
</evidence>
<evidence type="ECO:0000256" key="4">
    <source>
        <dbReference type="ARBA" id="ARBA00023136"/>
    </source>
</evidence>
<feature type="signal peptide" evidence="6">
    <location>
        <begin position="1"/>
        <end position="23"/>
    </location>
</feature>
<dbReference type="PANTHER" id="PTHR41335">
    <property type="entry name" value="MEMBRANE PROTEIN-RELATED"/>
    <property type="match status" value="1"/>
</dbReference>
<dbReference type="PANTHER" id="PTHR41335:SF1">
    <property type="entry name" value="MEMBRANE PROTEIN"/>
    <property type="match status" value="1"/>
</dbReference>
<sequence>MKSALTLAIALTALMVTFSLQNAQTVQVHFLGWYFEGALVLVLLMSFAMGALTMYLASLPARFARNRQLAEQRRQLEACTRSLDRLQSAHPGVKPPDA</sequence>
<protein>
    <recommendedName>
        <fullName evidence="7">Lipopolysaccharide assembly protein A domain-containing protein</fullName>
    </recommendedName>
</protein>
<evidence type="ECO:0000256" key="3">
    <source>
        <dbReference type="ARBA" id="ARBA00022989"/>
    </source>
</evidence>
<evidence type="ECO:0000313" key="9">
    <source>
        <dbReference type="Proteomes" id="UP000031433"/>
    </source>
</evidence>
<keyword evidence="1" id="KW-1003">Cell membrane</keyword>
<accession>A0A0C1TLK1</accession>
<dbReference type="Pfam" id="PF06305">
    <property type="entry name" value="LapA_dom"/>
    <property type="match status" value="1"/>
</dbReference>
<evidence type="ECO:0000313" key="8">
    <source>
        <dbReference type="EMBL" id="KIE41744.1"/>
    </source>
</evidence>
<feature type="chain" id="PRO_5002139344" description="Lipopolysaccharide assembly protein A domain-containing protein" evidence="6">
    <location>
        <begin position="24"/>
        <end position="98"/>
    </location>
</feature>
<evidence type="ECO:0000259" key="7">
    <source>
        <dbReference type="Pfam" id="PF06305"/>
    </source>
</evidence>
<dbReference type="InterPro" id="IPR010445">
    <property type="entry name" value="LapA_dom"/>
</dbReference>
<dbReference type="EMBL" id="JXBL01000001">
    <property type="protein sequence ID" value="KIE41744.1"/>
    <property type="molecule type" value="Genomic_DNA"/>
</dbReference>
<reference evidence="8 9" key="1">
    <citation type="submission" date="2015-01" db="EMBL/GenBank/DDBJ databases">
        <title>Genome sequence of the anaerobic bacterium Geobacter soli GSS01, a dissimilatory Fe(III) reducer from soil.</title>
        <authorList>
            <person name="Yang G."/>
            <person name="Zhou S."/>
        </authorList>
    </citation>
    <scope>NUCLEOTIDE SEQUENCE [LARGE SCALE GENOMIC DNA]</scope>
    <source>
        <strain evidence="8 9">GSS01</strain>
    </source>
</reference>
<comment type="caution">
    <text evidence="8">The sequence shown here is derived from an EMBL/GenBank/DDBJ whole genome shotgun (WGS) entry which is preliminary data.</text>
</comment>
<evidence type="ECO:0000256" key="2">
    <source>
        <dbReference type="ARBA" id="ARBA00022692"/>
    </source>
</evidence>
<evidence type="ECO:0000256" key="6">
    <source>
        <dbReference type="SAM" id="SignalP"/>
    </source>
</evidence>
<keyword evidence="2 5" id="KW-0812">Transmembrane</keyword>
<organism evidence="8 9">
    <name type="scientific">Geobacter soli</name>
    <dbReference type="NCBI Taxonomy" id="1510391"/>
    <lineage>
        <taxon>Bacteria</taxon>
        <taxon>Pseudomonadati</taxon>
        <taxon>Thermodesulfobacteriota</taxon>
        <taxon>Desulfuromonadia</taxon>
        <taxon>Geobacterales</taxon>
        <taxon>Geobacteraceae</taxon>
        <taxon>Geobacter</taxon>
    </lineage>
</organism>
<dbReference type="RefSeq" id="WP_039643657.1">
    <property type="nucleotide sequence ID" value="NZ_JXBL01000001.1"/>
</dbReference>
<name>A0A0C1TLK1_9BACT</name>
<keyword evidence="9" id="KW-1185">Reference proteome</keyword>
<proteinExistence type="predicted"/>
<keyword evidence="3 5" id="KW-1133">Transmembrane helix</keyword>
<gene>
    <name evidence="8" type="ORF">SE37_03420</name>
</gene>
<dbReference type="Proteomes" id="UP000031433">
    <property type="component" value="Unassembled WGS sequence"/>
</dbReference>
<dbReference type="GO" id="GO:0005886">
    <property type="term" value="C:plasma membrane"/>
    <property type="evidence" value="ECO:0007669"/>
    <property type="project" value="InterPro"/>
</dbReference>
<keyword evidence="6" id="KW-0732">Signal</keyword>
<keyword evidence="4 5" id="KW-0472">Membrane</keyword>
<feature type="transmembrane region" description="Helical" evidence="5">
    <location>
        <begin position="33"/>
        <end position="57"/>
    </location>
</feature>